<feature type="transmembrane region" description="Helical" evidence="1">
    <location>
        <begin position="57"/>
        <end position="75"/>
    </location>
</feature>
<proteinExistence type="predicted"/>
<accession>A0A8J7RI46</accession>
<comment type="caution">
    <text evidence="2">The sequence shown here is derived from an EMBL/GenBank/DDBJ whole genome shotgun (WGS) entry which is preliminary data.</text>
</comment>
<evidence type="ECO:0000313" key="3">
    <source>
        <dbReference type="Proteomes" id="UP000673975"/>
    </source>
</evidence>
<protein>
    <submittedName>
        <fullName evidence="2">Uncharacterized protein</fullName>
    </submittedName>
</protein>
<feature type="transmembrane region" description="Helical" evidence="1">
    <location>
        <begin position="6"/>
        <end position="25"/>
    </location>
</feature>
<evidence type="ECO:0000256" key="1">
    <source>
        <dbReference type="SAM" id="Phobius"/>
    </source>
</evidence>
<keyword evidence="1" id="KW-0472">Membrane</keyword>
<keyword evidence="1" id="KW-1133">Transmembrane helix</keyword>
<dbReference type="AlphaFoldDB" id="A0A8J7RI46"/>
<keyword evidence="1" id="KW-0812">Transmembrane</keyword>
<dbReference type="EMBL" id="JAFIDN010000002">
    <property type="protein sequence ID" value="MBP3191647.1"/>
    <property type="molecule type" value="Genomic_DNA"/>
</dbReference>
<dbReference type="Proteomes" id="UP000673975">
    <property type="component" value="Unassembled WGS sequence"/>
</dbReference>
<sequence length="81" mass="8198">MVGTFVTLVFIGIVVGWIYQGLVGVSGPSLTVCMAFAVLGSLAGGLIFLFTGLGGELAAGLLASFLVLIAADVLSREVAHE</sequence>
<gene>
    <name evidence="2" type="ORF">NATSA_03110</name>
</gene>
<dbReference type="RefSeq" id="WP_210510325.1">
    <property type="nucleotide sequence ID" value="NZ_JAFIDN010000002.1"/>
</dbReference>
<organism evidence="2 3">
    <name type="scientific">Natronogracilivirga saccharolytica</name>
    <dbReference type="NCBI Taxonomy" id="2812953"/>
    <lineage>
        <taxon>Bacteria</taxon>
        <taxon>Pseudomonadati</taxon>
        <taxon>Balneolota</taxon>
        <taxon>Balneolia</taxon>
        <taxon>Balneolales</taxon>
        <taxon>Cyclonatronaceae</taxon>
        <taxon>Natronogracilivirga</taxon>
    </lineage>
</organism>
<evidence type="ECO:0000313" key="2">
    <source>
        <dbReference type="EMBL" id="MBP3191647.1"/>
    </source>
</evidence>
<name>A0A8J7RI46_9BACT</name>
<keyword evidence="3" id="KW-1185">Reference proteome</keyword>
<reference evidence="2" key="1">
    <citation type="submission" date="2021-02" db="EMBL/GenBank/DDBJ databases">
        <title>Natronogracilivirga saccharolytica gen. nov. sp. nov. a new anaerobic, haloalkiliphilic carbohydrate-fermenting bacterium from soda lake and proposing of Cyclonatronumiaceae fam. nov. in the phylum Balneolaeota.</title>
        <authorList>
            <person name="Zhilina T.N."/>
            <person name="Sorokin D.Y."/>
            <person name="Zavarzina D.G."/>
            <person name="Toshchakov S.V."/>
            <person name="Kublanov I.V."/>
        </authorList>
    </citation>
    <scope>NUCLEOTIDE SEQUENCE</scope>
    <source>
        <strain evidence="2">Z-1702</strain>
    </source>
</reference>